<comment type="subcellular location">
    <subcellularLocation>
        <location evidence="2">Endosome membrane</location>
        <topology evidence="2">Peripheral membrane protein</topology>
    </subcellularLocation>
    <subcellularLocation>
        <location evidence="1">Late endosome membrane</location>
    </subcellularLocation>
    <subcellularLocation>
        <location evidence="3">Lysosome membrane</location>
        <topology evidence="3">Peripheral membrane protein</topology>
        <orientation evidence="3">Cytoplasmic side</orientation>
    </subcellularLocation>
</comment>
<evidence type="ECO:0000313" key="11">
    <source>
        <dbReference type="WBParaSite" id="maker-uti_cns_0003786-snap-gene-0.9-mRNA-1"/>
    </source>
</evidence>
<reference evidence="11 12" key="1">
    <citation type="submission" date="2016-11" db="UniProtKB">
        <authorList>
            <consortium name="WormBaseParasite"/>
        </authorList>
    </citation>
    <scope>IDENTIFICATION</scope>
</reference>
<dbReference type="AlphaFoldDB" id="A0A1I8IYS6"/>
<dbReference type="Pfam" id="PF10601">
    <property type="entry name" value="zf-LITAF-like"/>
    <property type="match status" value="1"/>
</dbReference>
<keyword evidence="5" id="KW-0479">Metal-binding</keyword>
<evidence type="ECO:0000256" key="1">
    <source>
        <dbReference type="ARBA" id="ARBA00004414"/>
    </source>
</evidence>
<dbReference type="OrthoDB" id="5599753at2759"/>
<sequence length="139" mass="14939">MSYQQPPPPPPPYYPPPGGQPPHTTQPPKYESDPLNTGVAGGRGYYQATGGPGPSAGTTTIIIREFGPYPSSIECPFCRCHVLTSVSYTPGCLAWLSGSLLCLFGLWPCACIPCCINDCQDARHFCPHCGQYLGTYARI</sequence>
<evidence type="ECO:0000313" key="12">
    <source>
        <dbReference type="WBParaSite" id="maker-uti_cns_0045364-snap-gene-3.19-mRNA-1"/>
    </source>
</evidence>
<dbReference type="PANTHER" id="PTHR23292:SF6">
    <property type="entry name" value="FI16602P1-RELATED"/>
    <property type="match status" value="1"/>
</dbReference>
<dbReference type="PROSITE" id="PS51837">
    <property type="entry name" value="LITAF"/>
    <property type="match status" value="1"/>
</dbReference>
<dbReference type="GO" id="GO:0031902">
    <property type="term" value="C:late endosome membrane"/>
    <property type="evidence" value="ECO:0007669"/>
    <property type="project" value="UniProtKB-SubCell"/>
</dbReference>
<dbReference type="SMART" id="SM00714">
    <property type="entry name" value="LITAF"/>
    <property type="match status" value="1"/>
</dbReference>
<evidence type="ECO:0000256" key="6">
    <source>
        <dbReference type="ARBA" id="ARBA00022833"/>
    </source>
</evidence>
<dbReference type="GO" id="GO:0008270">
    <property type="term" value="F:zinc ion binding"/>
    <property type="evidence" value="ECO:0007669"/>
    <property type="project" value="TreeGrafter"/>
</dbReference>
<dbReference type="GO" id="GO:0005765">
    <property type="term" value="C:lysosomal membrane"/>
    <property type="evidence" value="ECO:0007669"/>
    <property type="project" value="UniProtKB-SubCell"/>
</dbReference>
<proteinExistence type="inferred from homology"/>
<dbReference type="InterPro" id="IPR006629">
    <property type="entry name" value="LITAF"/>
</dbReference>
<evidence type="ECO:0000259" key="9">
    <source>
        <dbReference type="PROSITE" id="PS51837"/>
    </source>
</evidence>
<evidence type="ECO:0000256" key="3">
    <source>
        <dbReference type="ARBA" id="ARBA00004630"/>
    </source>
</evidence>
<dbReference type="STRING" id="282301.A0A1I8IYS6"/>
<evidence type="ECO:0000256" key="7">
    <source>
        <dbReference type="ARBA" id="ARBA00023136"/>
    </source>
</evidence>
<evidence type="ECO:0000256" key="8">
    <source>
        <dbReference type="SAM" id="MobiDB-lite"/>
    </source>
</evidence>
<dbReference type="PANTHER" id="PTHR23292">
    <property type="entry name" value="LIPOPOLYSACCHARIDE-INDUCED TUMOR NECROSIS FACTOR-ALPHA FACTOR"/>
    <property type="match status" value="1"/>
</dbReference>
<name>A0A1I8IYS6_9PLAT</name>
<dbReference type="Proteomes" id="UP000095280">
    <property type="component" value="Unplaced"/>
</dbReference>
<feature type="domain" description="LITAF" evidence="9">
    <location>
        <begin position="55"/>
        <end position="138"/>
    </location>
</feature>
<organism evidence="10 12">
    <name type="scientific">Macrostomum lignano</name>
    <dbReference type="NCBI Taxonomy" id="282301"/>
    <lineage>
        <taxon>Eukaryota</taxon>
        <taxon>Metazoa</taxon>
        <taxon>Spiralia</taxon>
        <taxon>Lophotrochozoa</taxon>
        <taxon>Platyhelminthes</taxon>
        <taxon>Rhabditophora</taxon>
        <taxon>Macrostomorpha</taxon>
        <taxon>Macrostomida</taxon>
        <taxon>Macrostomidae</taxon>
        <taxon>Macrostomum</taxon>
    </lineage>
</organism>
<feature type="compositionally biased region" description="Pro residues" evidence="8">
    <location>
        <begin position="1"/>
        <end position="20"/>
    </location>
</feature>
<dbReference type="WBParaSite" id="maker-uti_cns_0045364-snap-gene-3.19-mRNA-1">
    <property type="protein sequence ID" value="maker-uti_cns_0045364-snap-gene-3.19-mRNA-1"/>
    <property type="gene ID" value="maker-uti_cns_0045364-snap-gene-3.19"/>
</dbReference>
<evidence type="ECO:0000313" key="10">
    <source>
        <dbReference type="Proteomes" id="UP000095280"/>
    </source>
</evidence>
<evidence type="ECO:0000256" key="4">
    <source>
        <dbReference type="ARBA" id="ARBA00005975"/>
    </source>
</evidence>
<evidence type="ECO:0000256" key="5">
    <source>
        <dbReference type="ARBA" id="ARBA00022723"/>
    </source>
</evidence>
<comment type="similarity">
    <text evidence="4">Belongs to the CDIP1/LITAF family.</text>
</comment>
<keyword evidence="7" id="KW-0472">Membrane</keyword>
<evidence type="ECO:0000256" key="2">
    <source>
        <dbReference type="ARBA" id="ARBA00004481"/>
    </source>
</evidence>
<accession>A0A1I8IYS6</accession>
<protein>
    <submittedName>
        <fullName evidence="11 12">LITAF domain-containing protein</fullName>
    </submittedName>
</protein>
<keyword evidence="6" id="KW-0862">Zinc</keyword>
<dbReference type="WBParaSite" id="maker-uti_cns_0003786-snap-gene-0.9-mRNA-1">
    <property type="protein sequence ID" value="maker-uti_cns_0003786-snap-gene-0.9-mRNA-1"/>
    <property type="gene ID" value="maker-uti_cns_0003786-snap-gene-0.9"/>
</dbReference>
<feature type="compositionally biased region" description="Gly residues" evidence="8">
    <location>
        <begin position="39"/>
        <end position="54"/>
    </location>
</feature>
<keyword evidence="10" id="KW-1185">Reference proteome</keyword>
<feature type="region of interest" description="Disordered" evidence="8">
    <location>
        <begin position="1"/>
        <end position="54"/>
    </location>
</feature>
<dbReference type="InterPro" id="IPR037519">
    <property type="entry name" value="LITAF_fam"/>
</dbReference>